<sequence>MSCDYASGLSEYADKGICGQPEQFDADDLLEDKISRFSEWVKAAKHIVVITGAGISTSAGIPDFRGPKGVWTLEQRGEKPNVNISFDDAVPTVTHMALVALAERGNLKFLVSQNVDGLHLRSGFPMELLTDLHGNMFLDRCDQCGRQFVRVTATKSVGQKPTGELCSVPKRNGRQCRGHLHDSILDWEDELPHEGLEAADLHCRSADLIICLGSTLQIVPCGSLPLLAKKTGGRIVICNLQPTKIDKSANLILRHYVDGVMKKLMERLGMEVPEYTAEKDPTKQNREALLVYPRLKLPAVKVERKAPKRTVKRGRPKSVKVKKEEPIKAEIEANV</sequence>
<dbReference type="PANTHER" id="PTHR11085">
    <property type="entry name" value="NAD-DEPENDENT PROTEIN DEACYLASE SIRTUIN-5, MITOCHONDRIAL-RELATED"/>
    <property type="match status" value="1"/>
</dbReference>
<accession>A0A2R5LC36</accession>
<dbReference type="AlphaFoldDB" id="A0A2R5LC36"/>
<keyword evidence="4 7" id="KW-0862">Zinc</keyword>
<dbReference type="FunFam" id="3.40.50.1220:FF:000038">
    <property type="entry name" value="NAD-dependent protein deacetylase sirtuin-6 isoform X2"/>
    <property type="match status" value="1"/>
</dbReference>
<dbReference type="Gene3D" id="3.40.50.1220">
    <property type="entry name" value="TPP-binding domain"/>
    <property type="match status" value="1"/>
</dbReference>
<dbReference type="GO" id="GO:0046872">
    <property type="term" value="F:metal ion binding"/>
    <property type="evidence" value="ECO:0007669"/>
    <property type="project" value="UniProtKB-KW"/>
</dbReference>
<evidence type="ECO:0000259" key="8">
    <source>
        <dbReference type="PROSITE" id="PS50305"/>
    </source>
</evidence>
<reference evidence="9" key="1">
    <citation type="submission" date="2018-03" db="EMBL/GenBank/DDBJ databases">
        <title>The relapsing fever spirochete Borrelia turicatae persists in the highly oxidative environment of its soft-bodied tick vector.</title>
        <authorList>
            <person name="Bourret T.J."/>
            <person name="Boyle W.K."/>
            <person name="Valenzuela J.G."/>
            <person name="Oliveira F."/>
            <person name="Lopez J.E."/>
        </authorList>
    </citation>
    <scope>NUCLEOTIDE SEQUENCE</scope>
    <source>
        <strain evidence="9">Kansas strain/isolate</strain>
        <tissue evidence="9">Salivary glands</tissue>
    </source>
</reference>
<feature type="binding site" evidence="7">
    <location>
        <position position="176"/>
    </location>
    <ligand>
        <name>Zn(2+)</name>
        <dbReference type="ChEBI" id="CHEBI:29105"/>
    </ligand>
</feature>
<dbReference type="GO" id="GO:0000122">
    <property type="term" value="P:negative regulation of transcription by RNA polymerase II"/>
    <property type="evidence" value="ECO:0007669"/>
    <property type="project" value="TreeGrafter"/>
</dbReference>
<evidence type="ECO:0000256" key="7">
    <source>
        <dbReference type="PROSITE-ProRule" id="PRU00236"/>
    </source>
</evidence>
<comment type="similarity">
    <text evidence="6">Belongs to the sirtuin family. Class IV subfamily.</text>
</comment>
<dbReference type="PROSITE" id="PS50305">
    <property type="entry name" value="SIRTUIN"/>
    <property type="match status" value="1"/>
</dbReference>
<evidence type="ECO:0000256" key="2">
    <source>
        <dbReference type="ARBA" id="ARBA00022679"/>
    </source>
</evidence>
<keyword evidence="5" id="KW-0520">NAD</keyword>
<evidence type="ECO:0000256" key="3">
    <source>
        <dbReference type="ARBA" id="ARBA00022723"/>
    </source>
</evidence>
<dbReference type="PANTHER" id="PTHR11085:SF12">
    <property type="entry name" value="NAD-DEPENDENT PROTEIN DEACYLASE SIRTUIN-6"/>
    <property type="match status" value="1"/>
</dbReference>
<dbReference type="Pfam" id="PF02146">
    <property type="entry name" value="SIR2"/>
    <property type="match status" value="1"/>
</dbReference>
<dbReference type="InterPro" id="IPR029035">
    <property type="entry name" value="DHS-like_NAD/FAD-binding_dom"/>
</dbReference>
<feature type="active site" description="Proton acceptor" evidence="7">
    <location>
        <position position="133"/>
    </location>
</feature>
<dbReference type="Gene3D" id="2.20.28.200">
    <property type="match status" value="1"/>
</dbReference>
<evidence type="ECO:0000256" key="5">
    <source>
        <dbReference type="ARBA" id="ARBA00023027"/>
    </source>
</evidence>
<keyword evidence="2" id="KW-0808">Transferase</keyword>
<name>A0A2R5LC36_9ACAR</name>
<dbReference type="GO" id="GO:0046969">
    <property type="term" value="F:histone H3K9 deacetylase activity, NAD-dependent"/>
    <property type="evidence" value="ECO:0007669"/>
    <property type="project" value="TreeGrafter"/>
</dbReference>
<feature type="domain" description="Deacetylase sirtuin-type" evidence="8">
    <location>
        <begin position="27"/>
        <end position="271"/>
    </location>
</feature>
<feature type="binding site" evidence="7">
    <location>
        <position position="141"/>
    </location>
    <ligand>
        <name>Zn(2+)</name>
        <dbReference type="ChEBI" id="CHEBI:29105"/>
    </ligand>
</feature>
<evidence type="ECO:0000256" key="4">
    <source>
        <dbReference type="ARBA" id="ARBA00022833"/>
    </source>
</evidence>
<organism evidence="9">
    <name type="scientific">Ornithodoros turicata</name>
    <dbReference type="NCBI Taxonomy" id="34597"/>
    <lineage>
        <taxon>Eukaryota</taxon>
        <taxon>Metazoa</taxon>
        <taxon>Ecdysozoa</taxon>
        <taxon>Arthropoda</taxon>
        <taxon>Chelicerata</taxon>
        <taxon>Arachnida</taxon>
        <taxon>Acari</taxon>
        <taxon>Parasitiformes</taxon>
        <taxon>Ixodida</taxon>
        <taxon>Ixodoidea</taxon>
        <taxon>Argasidae</taxon>
        <taxon>Ornithodorinae</taxon>
        <taxon>Ornithodoros</taxon>
    </lineage>
</organism>
<dbReference type="SUPFAM" id="SSF52467">
    <property type="entry name" value="DHS-like NAD/FAD-binding domain"/>
    <property type="match status" value="1"/>
</dbReference>
<keyword evidence="3 7" id="KW-0479">Metal-binding</keyword>
<evidence type="ECO:0000256" key="1">
    <source>
        <dbReference type="ARBA" id="ARBA00012928"/>
    </source>
</evidence>
<dbReference type="GO" id="GO:0070403">
    <property type="term" value="F:NAD+ binding"/>
    <property type="evidence" value="ECO:0007669"/>
    <property type="project" value="InterPro"/>
</dbReference>
<dbReference type="InterPro" id="IPR026590">
    <property type="entry name" value="Ssirtuin_cat_dom"/>
</dbReference>
<feature type="binding site" evidence="7">
    <location>
        <position position="166"/>
    </location>
    <ligand>
        <name>Zn(2+)</name>
        <dbReference type="ChEBI" id="CHEBI:29105"/>
    </ligand>
</feature>
<dbReference type="EMBL" id="GGLE01002947">
    <property type="protein sequence ID" value="MBY07073.1"/>
    <property type="molecule type" value="Transcribed_RNA"/>
</dbReference>
<proteinExistence type="inferred from homology"/>
<protein>
    <recommendedName>
        <fullName evidence="1">protein acetyllysine N-acetyltransferase</fullName>
        <ecNumber evidence="1">2.3.1.286</ecNumber>
    </recommendedName>
</protein>
<evidence type="ECO:0000313" key="9">
    <source>
        <dbReference type="EMBL" id="MBY07073.1"/>
    </source>
</evidence>
<dbReference type="GO" id="GO:0003714">
    <property type="term" value="F:transcription corepressor activity"/>
    <property type="evidence" value="ECO:0007669"/>
    <property type="project" value="TreeGrafter"/>
</dbReference>
<dbReference type="InterPro" id="IPR050134">
    <property type="entry name" value="NAD-dep_sirtuin_deacylases"/>
</dbReference>
<dbReference type="GO" id="GO:0005634">
    <property type="term" value="C:nucleus"/>
    <property type="evidence" value="ECO:0007669"/>
    <property type="project" value="TreeGrafter"/>
</dbReference>
<evidence type="ECO:0000256" key="6">
    <source>
        <dbReference type="ARBA" id="ARBA00038170"/>
    </source>
</evidence>
<dbReference type="InterPro" id="IPR003000">
    <property type="entry name" value="Sirtuin"/>
</dbReference>
<feature type="binding site" evidence="7">
    <location>
        <position position="144"/>
    </location>
    <ligand>
        <name>Zn(2+)</name>
        <dbReference type="ChEBI" id="CHEBI:29105"/>
    </ligand>
</feature>
<dbReference type="EC" id="2.3.1.286" evidence="1"/>